<gene>
    <name evidence="1" type="ORF">B19861_09520</name>
</gene>
<name>A0ABN6ZH65_BIFAD</name>
<reference evidence="1 2" key="1">
    <citation type="submission" date="2023-06" db="EMBL/GenBank/DDBJ databases">
        <title>Complete Genome Sequences of Bifidobacterium faecale strain JCM19861T was isolated from human faeces by Jung-Hye Choi et al. (2014).</title>
        <authorList>
            <person name="Okuhama S."/>
            <person name="Takahashi H."/>
            <person name="Imaizumi K."/>
            <person name="Nakayama S."/>
            <person name="Ogata Y."/>
            <person name="Suda W."/>
        </authorList>
    </citation>
    <scope>NUCLEOTIDE SEQUENCE [LARGE SCALE GENOMIC DNA]</scope>
    <source>
        <strain evidence="1 2">JCM 19861</strain>
    </source>
</reference>
<keyword evidence="2" id="KW-1185">Reference proteome</keyword>
<dbReference type="RefSeq" id="WP_347309304.1">
    <property type="nucleotide sequence ID" value="NZ_AP028457.1"/>
</dbReference>
<organism evidence="1 2">
    <name type="scientific">Bifidobacterium adolescentis</name>
    <dbReference type="NCBI Taxonomy" id="1680"/>
    <lineage>
        <taxon>Bacteria</taxon>
        <taxon>Bacillati</taxon>
        <taxon>Actinomycetota</taxon>
        <taxon>Actinomycetes</taxon>
        <taxon>Bifidobacteriales</taxon>
        <taxon>Bifidobacteriaceae</taxon>
        <taxon>Bifidobacterium</taxon>
    </lineage>
</organism>
<evidence type="ECO:0000313" key="2">
    <source>
        <dbReference type="Proteomes" id="UP001357973"/>
    </source>
</evidence>
<dbReference type="EMBL" id="AP028457">
    <property type="protein sequence ID" value="BEK83010.1"/>
    <property type="molecule type" value="Genomic_DNA"/>
</dbReference>
<proteinExistence type="predicted"/>
<sequence>MQRINYFTNPNFTGPFINISSYGGAKASYNTSTKQLNISGDNCGYGFNLSVPADVDLVFACFLWTDAAKNNGPFCVYKVNDGNSVTIIGGQKVTQNATNLVYRFHSPANGRIRIEFYPNGQPVNIANPIVELADTYDKAVGGLPGFFTGDTMPLA</sequence>
<protein>
    <submittedName>
        <fullName evidence="1">Uncharacterized protein</fullName>
    </submittedName>
</protein>
<evidence type="ECO:0000313" key="1">
    <source>
        <dbReference type="EMBL" id="BEK83010.1"/>
    </source>
</evidence>
<dbReference type="Proteomes" id="UP001357973">
    <property type="component" value="Chromosome"/>
</dbReference>
<accession>A0ABN6ZH65</accession>